<proteinExistence type="predicted"/>
<evidence type="ECO:0000259" key="2">
    <source>
        <dbReference type="Pfam" id="PF00443"/>
    </source>
</evidence>
<dbReference type="InterPro" id="IPR036397">
    <property type="entry name" value="RNaseH_sf"/>
</dbReference>
<dbReference type="Gene3D" id="3.90.70.10">
    <property type="entry name" value="Cysteine proteinases"/>
    <property type="match status" value="1"/>
</dbReference>
<protein>
    <recommendedName>
        <fullName evidence="6">Tc1-like transposase DDE domain-containing protein</fullName>
    </recommendedName>
</protein>
<dbReference type="InterPro" id="IPR001394">
    <property type="entry name" value="Peptidase_C19_UCH"/>
</dbReference>
<organism evidence="4 5">
    <name type="scientific">Coregonus suidteri</name>
    <dbReference type="NCBI Taxonomy" id="861788"/>
    <lineage>
        <taxon>Eukaryota</taxon>
        <taxon>Metazoa</taxon>
        <taxon>Chordata</taxon>
        <taxon>Craniata</taxon>
        <taxon>Vertebrata</taxon>
        <taxon>Euteleostomi</taxon>
        <taxon>Actinopterygii</taxon>
        <taxon>Neopterygii</taxon>
        <taxon>Teleostei</taxon>
        <taxon>Protacanthopterygii</taxon>
        <taxon>Salmoniformes</taxon>
        <taxon>Salmonidae</taxon>
        <taxon>Coregoninae</taxon>
        <taxon>Coregonus</taxon>
    </lineage>
</organism>
<dbReference type="Gene3D" id="3.30.420.10">
    <property type="entry name" value="Ribonuclease H-like superfamily/Ribonuclease H"/>
    <property type="match status" value="1"/>
</dbReference>
<dbReference type="EMBL" id="JAGTTL010000101">
    <property type="protein sequence ID" value="KAK6291022.1"/>
    <property type="molecule type" value="Genomic_DNA"/>
</dbReference>
<accession>A0AAN8QIY3</accession>
<evidence type="ECO:0000256" key="1">
    <source>
        <dbReference type="SAM" id="MobiDB-lite"/>
    </source>
</evidence>
<dbReference type="Pfam" id="PF13358">
    <property type="entry name" value="DDE_3"/>
    <property type="match status" value="1"/>
</dbReference>
<dbReference type="GO" id="GO:0003676">
    <property type="term" value="F:nucleic acid binding"/>
    <property type="evidence" value="ECO:0007669"/>
    <property type="project" value="InterPro"/>
</dbReference>
<feature type="domain" description="Tc1-like transposase DDE" evidence="3">
    <location>
        <begin position="7"/>
        <end position="66"/>
    </location>
</feature>
<feature type="region of interest" description="Disordered" evidence="1">
    <location>
        <begin position="160"/>
        <end position="195"/>
    </location>
</feature>
<dbReference type="InterPro" id="IPR038765">
    <property type="entry name" value="Papain-like_cys_pep_sf"/>
</dbReference>
<name>A0AAN8QIY3_9TELE</name>
<reference evidence="4 5" key="1">
    <citation type="submission" date="2021-04" db="EMBL/GenBank/DDBJ databases">
        <authorList>
            <person name="De Guttry C."/>
            <person name="Zahm M."/>
            <person name="Klopp C."/>
            <person name="Cabau C."/>
            <person name="Louis A."/>
            <person name="Berthelot C."/>
            <person name="Parey E."/>
            <person name="Roest Crollius H."/>
            <person name="Montfort J."/>
            <person name="Robinson-Rechavi M."/>
            <person name="Bucao C."/>
            <person name="Bouchez O."/>
            <person name="Gislard M."/>
            <person name="Lluch J."/>
            <person name="Milhes M."/>
            <person name="Lampietro C."/>
            <person name="Lopez Roques C."/>
            <person name="Donnadieu C."/>
            <person name="Braasch I."/>
            <person name="Desvignes T."/>
            <person name="Postlethwait J."/>
            <person name="Bobe J."/>
            <person name="Wedekind C."/>
            <person name="Guiguen Y."/>
        </authorList>
    </citation>
    <scope>NUCLEOTIDE SEQUENCE [LARGE SCALE GENOMIC DNA]</scope>
    <source>
        <strain evidence="4">Cs_M1</strain>
        <tissue evidence="4">Blood</tissue>
    </source>
</reference>
<evidence type="ECO:0008006" key="6">
    <source>
        <dbReference type="Google" id="ProtNLM"/>
    </source>
</evidence>
<dbReference type="SUPFAM" id="SSF54001">
    <property type="entry name" value="Cysteine proteinases"/>
    <property type="match status" value="1"/>
</dbReference>
<dbReference type="GO" id="GO:0004843">
    <property type="term" value="F:cysteine-type deubiquitinase activity"/>
    <property type="evidence" value="ECO:0007669"/>
    <property type="project" value="InterPro"/>
</dbReference>
<sequence length="195" mass="22092">MGRGWVFQHDNDPKHTARATKEWLRKKHLKVLEWPSQSPDLNPIENLWRELKVRIAQRQPRNLKDLEKVANGDDKLVKEWGYSEGEVTDIGTGHSGSINSVKICSNNKALWTLEYIPQLSVEFKTIVSKYGSQFRGNSQHDALEFLLWLLDRVHEDVNLSSCSNNNNKTKAPGKGPGISEEAMVTEPPHSQQPGA</sequence>
<gene>
    <name evidence="4" type="ORF">J4Q44_G00385770</name>
</gene>
<dbReference type="AlphaFoldDB" id="A0AAN8QIY3"/>
<dbReference type="Proteomes" id="UP001356427">
    <property type="component" value="Unassembled WGS sequence"/>
</dbReference>
<evidence type="ECO:0000313" key="4">
    <source>
        <dbReference type="EMBL" id="KAK6291022.1"/>
    </source>
</evidence>
<comment type="caution">
    <text evidence="4">The sequence shown here is derived from an EMBL/GenBank/DDBJ whole genome shotgun (WGS) entry which is preliminary data.</text>
</comment>
<feature type="domain" description="Peptidase C19 ubiquitin carboxyl-terminal hydrolase" evidence="2">
    <location>
        <begin position="121"/>
        <end position="164"/>
    </location>
</feature>
<evidence type="ECO:0000259" key="3">
    <source>
        <dbReference type="Pfam" id="PF13358"/>
    </source>
</evidence>
<evidence type="ECO:0000313" key="5">
    <source>
        <dbReference type="Proteomes" id="UP001356427"/>
    </source>
</evidence>
<feature type="non-terminal residue" evidence="4">
    <location>
        <position position="195"/>
    </location>
</feature>
<dbReference type="Pfam" id="PF00443">
    <property type="entry name" value="UCH"/>
    <property type="match status" value="1"/>
</dbReference>
<feature type="compositionally biased region" description="Polar residues" evidence="1">
    <location>
        <begin position="160"/>
        <end position="169"/>
    </location>
</feature>
<dbReference type="InterPro" id="IPR038717">
    <property type="entry name" value="Tc1-like_DDE_dom"/>
</dbReference>
<dbReference type="GO" id="GO:0016579">
    <property type="term" value="P:protein deubiquitination"/>
    <property type="evidence" value="ECO:0007669"/>
    <property type="project" value="InterPro"/>
</dbReference>
<keyword evidence="5" id="KW-1185">Reference proteome</keyword>